<evidence type="ECO:0000256" key="3">
    <source>
        <dbReference type="ARBA" id="ARBA00022448"/>
    </source>
</evidence>
<feature type="transmembrane region" description="Helical" evidence="8">
    <location>
        <begin position="38"/>
        <end position="56"/>
    </location>
</feature>
<protein>
    <submittedName>
        <fullName evidence="9">Putative spore germination protein YfkT</fullName>
    </submittedName>
</protein>
<dbReference type="Proteomes" id="UP000677918">
    <property type="component" value="Unassembled WGS sequence"/>
</dbReference>
<dbReference type="NCBIfam" id="TIGR00912">
    <property type="entry name" value="2A0309"/>
    <property type="match status" value="1"/>
</dbReference>
<name>A0A8J4H5D8_9BACL</name>
<evidence type="ECO:0000256" key="7">
    <source>
        <dbReference type="ARBA" id="ARBA00023136"/>
    </source>
</evidence>
<dbReference type="EMBL" id="BOVK01000072">
    <property type="protein sequence ID" value="GIQ71129.1"/>
    <property type="molecule type" value="Genomic_DNA"/>
</dbReference>
<dbReference type="PANTHER" id="PTHR34975">
    <property type="entry name" value="SPORE GERMINATION PROTEIN A2"/>
    <property type="match status" value="1"/>
</dbReference>
<comment type="similarity">
    <text evidence="2">Belongs to the amino acid-polyamine-organocation (APC) superfamily. Spore germination protein (SGP) (TC 2.A.3.9) family.</text>
</comment>
<keyword evidence="6 8" id="KW-1133">Transmembrane helix</keyword>
<feature type="transmembrane region" description="Helical" evidence="8">
    <location>
        <begin position="212"/>
        <end position="236"/>
    </location>
</feature>
<feature type="transmembrane region" description="Helical" evidence="8">
    <location>
        <begin position="183"/>
        <end position="200"/>
    </location>
</feature>
<dbReference type="AlphaFoldDB" id="A0A8J4H5D8"/>
<evidence type="ECO:0000256" key="5">
    <source>
        <dbReference type="ARBA" id="ARBA00022692"/>
    </source>
</evidence>
<evidence type="ECO:0000313" key="9">
    <source>
        <dbReference type="EMBL" id="GIQ71129.1"/>
    </source>
</evidence>
<dbReference type="RefSeq" id="WP_213413930.1">
    <property type="nucleotide sequence ID" value="NZ_BOVK01000072.1"/>
</dbReference>
<evidence type="ECO:0000256" key="6">
    <source>
        <dbReference type="ARBA" id="ARBA00022989"/>
    </source>
</evidence>
<keyword evidence="4" id="KW-0309">Germination</keyword>
<organism evidence="9 10">
    <name type="scientific">Xylanibacillus composti</name>
    <dbReference type="NCBI Taxonomy" id="1572762"/>
    <lineage>
        <taxon>Bacteria</taxon>
        <taxon>Bacillati</taxon>
        <taxon>Bacillota</taxon>
        <taxon>Bacilli</taxon>
        <taxon>Bacillales</taxon>
        <taxon>Paenibacillaceae</taxon>
        <taxon>Xylanibacillus</taxon>
    </lineage>
</organism>
<evidence type="ECO:0000313" key="10">
    <source>
        <dbReference type="Proteomes" id="UP000677918"/>
    </source>
</evidence>
<keyword evidence="5 8" id="KW-0812">Transmembrane</keyword>
<gene>
    <name evidence="9" type="primary">yfkT</name>
    <name evidence="9" type="ORF">XYCOK13_39530</name>
</gene>
<dbReference type="GO" id="GO:0009847">
    <property type="term" value="P:spore germination"/>
    <property type="evidence" value="ECO:0007669"/>
    <property type="project" value="InterPro"/>
</dbReference>
<dbReference type="Pfam" id="PF03845">
    <property type="entry name" value="Spore_permease"/>
    <property type="match status" value="1"/>
</dbReference>
<comment type="subcellular location">
    <subcellularLocation>
        <location evidence="1">Membrane</location>
        <topology evidence="1">Multi-pass membrane protein</topology>
    </subcellularLocation>
</comment>
<dbReference type="InterPro" id="IPR004761">
    <property type="entry name" value="Spore_GerAB"/>
</dbReference>
<feature type="transmembrane region" description="Helical" evidence="8">
    <location>
        <begin position="143"/>
        <end position="163"/>
    </location>
</feature>
<keyword evidence="7 8" id="KW-0472">Membrane</keyword>
<feature type="transmembrane region" description="Helical" evidence="8">
    <location>
        <begin position="265"/>
        <end position="286"/>
    </location>
</feature>
<keyword evidence="10" id="KW-1185">Reference proteome</keyword>
<feature type="transmembrane region" description="Helical" evidence="8">
    <location>
        <begin position="298"/>
        <end position="315"/>
    </location>
</feature>
<accession>A0A8J4H5D8</accession>
<dbReference type="PANTHER" id="PTHR34975:SF2">
    <property type="entry name" value="SPORE GERMINATION PROTEIN A2"/>
    <property type="match status" value="1"/>
</dbReference>
<feature type="transmembrane region" description="Helical" evidence="8">
    <location>
        <begin position="7"/>
        <end position="26"/>
    </location>
</feature>
<feature type="transmembrane region" description="Helical" evidence="8">
    <location>
        <begin position="327"/>
        <end position="347"/>
    </location>
</feature>
<sequence>MAKITEWQLILIGAAFILDATLVNVPNQVISAARMDSWLSYCIAFFVMMLPLYLLAKVSHRFPNKDLFEILIGQYAIAGRVLAMGYMLFFFYIFIRDLRMVADFVNLALLRETPMIMVLFPVIVTVILITKGGLETIGRLTEIWFPILVIVIVGICMIIAAEFEYRYLTPMFEYGIGPSLEGCWYVLSYVGEVIAIPFLFTGGTFRFKHGFYALVIGVGSLLLLNFYTVLTLGVHIPQMTLYPTYEMVRQLRITDFLDRFDLPLVGIWLATMLVKIAFSLYFITLGTSRVFRGVSGQLSVTAFGILGAICSIWFFENAISLFNFNSPWTALGLVFQLFLPIVIFGMMRLKRKAASRH</sequence>
<keyword evidence="3" id="KW-0813">Transport</keyword>
<evidence type="ECO:0000256" key="1">
    <source>
        <dbReference type="ARBA" id="ARBA00004141"/>
    </source>
</evidence>
<comment type="caution">
    <text evidence="9">The sequence shown here is derived from an EMBL/GenBank/DDBJ whole genome shotgun (WGS) entry which is preliminary data.</text>
</comment>
<proteinExistence type="inferred from homology"/>
<dbReference type="GO" id="GO:0016020">
    <property type="term" value="C:membrane"/>
    <property type="evidence" value="ECO:0007669"/>
    <property type="project" value="UniProtKB-SubCell"/>
</dbReference>
<feature type="transmembrane region" description="Helical" evidence="8">
    <location>
        <begin position="115"/>
        <end position="134"/>
    </location>
</feature>
<evidence type="ECO:0000256" key="4">
    <source>
        <dbReference type="ARBA" id="ARBA00022544"/>
    </source>
</evidence>
<evidence type="ECO:0000256" key="2">
    <source>
        <dbReference type="ARBA" id="ARBA00007998"/>
    </source>
</evidence>
<evidence type="ECO:0000256" key="8">
    <source>
        <dbReference type="SAM" id="Phobius"/>
    </source>
</evidence>
<reference evidence="9" key="1">
    <citation type="submission" date="2021-04" db="EMBL/GenBank/DDBJ databases">
        <title>Draft genome sequence of Xylanibacillus composti strain K13.</title>
        <authorList>
            <person name="Uke A."/>
            <person name="Chhe C."/>
            <person name="Baramee S."/>
            <person name="Kosugi A."/>
        </authorList>
    </citation>
    <scope>NUCLEOTIDE SEQUENCE</scope>
    <source>
        <strain evidence="9">K13</strain>
    </source>
</reference>
<feature type="transmembrane region" description="Helical" evidence="8">
    <location>
        <begin position="77"/>
        <end position="95"/>
    </location>
</feature>